<proteinExistence type="predicted"/>
<dbReference type="Proteomes" id="UP001594351">
    <property type="component" value="Unassembled WGS sequence"/>
</dbReference>
<dbReference type="InterPro" id="IPR028087">
    <property type="entry name" value="Tad_N"/>
</dbReference>
<dbReference type="Pfam" id="PF13400">
    <property type="entry name" value="Tad"/>
    <property type="match status" value="1"/>
</dbReference>
<accession>A0ABV6Z0H2</accession>
<dbReference type="EMBL" id="JBHPBY010000245">
    <property type="protein sequence ID" value="MFC1851949.1"/>
    <property type="molecule type" value="Genomic_DNA"/>
</dbReference>
<keyword evidence="1" id="KW-0812">Transmembrane</keyword>
<feature type="transmembrane region" description="Helical" evidence="1">
    <location>
        <begin position="21"/>
        <end position="45"/>
    </location>
</feature>
<evidence type="ECO:0000313" key="3">
    <source>
        <dbReference type="EMBL" id="MFC1851949.1"/>
    </source>
</evidence>
<feature type="domain" description="Putative Flp pilus-assembly TadG-like N-terminal" evidence="2">
    <location>
        <begin position="18"/>
        <end position="63"/>
    </location>
</feature>
<name>A0ABV6Z0H2_UNCC1</name>
<gene>
    <name evidence="3" type="ORF">ACFL27_17290</name>
</gene>
<evidence type="ECO:0000313" key="4">
    <source>
        <dbReference type="Proteomes" id="UP001594351"/>
    </source>
</evidence>
<protein>
    <submittedName>
        <fullName evidence="3">TadE/TadG family type IV pilus assembly protein</fullName>
    </submittedName>
</protein>
<keyword evidence="4" id="KW-1185">Reference proteome</keyword>
<evidence type="ECO:0000256" key="1">
    <source>
        <dbReference type="SAM" id="Phobius"/>
    </source>
</evidence>
<reference evidence="3 4" key="1">
    <citation type="submission" date="2024-09" db="EMBL/GenBank/DDBJ databases">
        <title>Laminarin stimulates single cell rates of sulfate reduction while oxygen inhibits transcriptomic activity in coastal marine sediment.</title>
        <authorList>
            <person name="Lindsay M."/>
            <person name="Orcutt B."/>
            <person name="Emerson D."/>
            <person name="Stepanauskas R."/>
            <person name="D'Angelo T."/>
        </authorList>
    </citation>
    <scope>NUCLEOTIDE SEQUENCE [LARGE SCALE GENOMIC DNA]</scope>
    <source>
        <strain evidence="3">SAG AM-311-K15</strain>
    </source>
</reference>
<evidence type="ECO:0000259" key="2">
    <source>
        <dbReference type="Pfam" id="PF13400"/>
    </source>
</evidence>
<keyword evidence="1" id="KW-0472">Membrane</keyword>
<keyword evidence="1" id="KW-1133">Transmembrane helix</keyword>
<sequence>MKDYIAKIFKELRSDKDGQSMVFIALILFTMVCFIAITINVGVFISHKIHNQGIADAAALSGAVWQARGLNLIKLMNQMINVALTHVAAELAQMVYWQIRCDACIAEYEWAFAICFLPTMDCWNWIEETVDLINEQSAVKDHIDHLYSMERMIGEDAVPWTAVAAIEYNYYRTNDADPMFPYLNFFAGSGDFSDSTTGGWQYYFLPTLAIKEEYHWFHVALWRAYSQVKLAYDEDYPDKQWIATLSRYEYRPEIMFDAEYNPDGYGYWALAQARPFGDDPDLAISWFDTLESCDWDAKLMPFTADNQLASHLGTVPSWLITGASDLFILH</sequence>
<comment type="caution">
    <text evidence="3">The sequence shown here is derived from an EMBL/GenBank/DDBJ whole genome shotgun (WGS) entry which is preliminary data.</text>
</comment>
<organism evidence="3 4">
    <name type="scientific">candidate division CSSED10-310 bacterium</name>
    <dbReference type="NCBI Taxonomy" id="2855610"/>
    <lineage>
        <taxon>Bacteria</taxon>
        <taxon>Bacteria division CSSED10-310</taxon>
    </lineage>
</organism>